<dbReference type="FunFam" id="1.20.1250.20:FF:000013">
    <property type="entry name" value="MFS general substrate transporter"/>
    <property type="match status" value="1"/>
</dbReference>
<feature type="transmembrane region" description="Helical" evidence="6">
    <location>
        <begin position="93"/>
        <end position="110"/>
    </location>
</feature>
<dbReference type="GeneID" id="55995701"/>
<feature type="transmembrane region" description="Helical" evidence="6">
    <location>
        <begin position="488"/>
        <end position="507"/>
    </location>
</feature>
<feature type="transmembrane region" description="Helical" evidence="6">
    <location>
        <begin position="720"/>
        <end position="740"/>
    </location>
</feature>
<dbReference type="InterPro" id="IPR036259">
    <property type="entry name" value="MFS_trans_sf"/>
</dbReference>
<dbReference type="GO" id="GO:0016020">
    <property type="term" value="C:membrane"/>
    <property type="evidence" value="ECO:0007669"/>
    <property type="project" value="UniProtKB-SubCell"/>
</dbReference>
<dbReference type="Proteomes" id="UP000509510">
    <property type="component" value="Chromosome IV"/>
</dbReference>
<evidence type="ECO:0000256" key="2">
    <source>
        <dbReference type="ARBA" id="ARBA00022448"/>
    </source>
</evidence>
<dbReference type="KEGG" id="trg:TRUGW13939_08212"/>
<evidence type="ECO:0000259" key="7">
    <source>
        <dbReference type="PROSITE" id="PS50850"/>
    </source>
</evidence>
<dbReference type="Pfam" id="PF20684">
    <property type="entry name" value="Fung_rhodopsin"/>
    <property type="match status" value="1"/>
</dbReference>
<evidence type="ECO:0000256" key="1">
    <source>
        <dbReference type="ARBA" id="ARBA00004141"/>
    </source>
</evidence>
<feature type="transmembrane region" description="Helical" evidence="6">
    <location>
        <begin position="420"/>
        <end position="438"/>
    </location>
</feature>
<keyword evidence="9" id="KW-1185">Reference proteome</keyword>
<reference evidence="9" key="1">
    <citation type="submission" date="2020-06" db="EMBL/GenBank/DDBJ databases">
        <title>A chromosome-scale genome assembly of Talaromyces rugulosus W13939.</title>
        <authorList>
            <person name="Wang B."/>
            <person name="Guo L."/>
            <person name="Ye K."/>
            <person name="Wang L."/>
        </authorList>
    </citation>
    <scope>NUCLEOTIDE SEQUENCE [LARGE SCALE GENOMIC DNA]</scope>
    <source>
        <strain evidence="9">W13939</strain>
    </source>
</reference>
<keyword evidence="4 6" id="KW-1133">Transmembrane helix</keyword>
<dbReference type="InterPro" id="IPR011701">
    <property type="entry name" value="MFS"/>
</dbReference>
<feature type="transmembrane region" description="Helical" evidence="6">
    <location>
        <begin position="655"/>
        <end position="680"/>
    </location>
</feature>
<feature type="domain" description="Major facilitator superfamily (MFS) profile" evidence="7">
    <location>
        <begin position="420"/>
        <end position="838"/>
    </location>
</feature>
<feature type="transmembrane region" description="Helical" evidence="6">
    <location>
        <begin position="246"/>
        <end position="270"/>
    </location>
</feature>
<feature type="transmembrane region" description="Helical" evidence="6">
    <location>
        <begin position="779"/>
        <end position="800"/>
    </location>
</feature>
<accession>A0A7H8R4G9</accession>
<dbReference type="PANTHER" id="PTHR43791">
    <property type="entry name" value="PERMEASE-RELATED"/>
    <property type="match status" value="1"/>
</dbReference>
<evidence type="ECO:0000256" key="4">
    <source>
        <dbReference type="ARBA" id="ARBA00022989"/>
    </source>
</evidence>
<gene>
    <name evidence="8" type="ORF">TRUGW13939_08212</name>
</gene>
<dbReference type="OrthoDB" id="4217460at2759"/>
<name>A0A7H8R4G9_TALRU</name>
<protein>
    <recommendedName>
        <fullName evidence="7">Major facilitator superfamily (MFS) profile domain-containing protein</fullName>
    </recommendedName>
</protein>
<evidence type="ECO:0000256" key="6">
    <source>
        <dbReference type="SAM" id="Phobius"/>
    </source>
</evidence>
<comment type="subcellular location">
    <subcellularLocation>
        <location evidence="1">Membrane</location>
        <topology evidence="1">Multi-pass membrane protein</topology>
    </subcellularLocation>
</comment>
<feature type="transmembrane region" description="Helical" evidence="6">
    <location>
        <begin position="171"/>
        <end position="193"/>
    </location>
</feature>
<dbReference type="Gene3D" id="1.20.1250.20">
    <property type="entry name" value="MFS general substrate transporter like domains"/>
    <property type="match status" value="2"/>
</dbReference>
<evidence type="ECO:0000313" key="8">
    <source>
        <dbReference type="EMBL" id="QKX61066.1"/>
    </source>
</evidence>
<feature type="transmembrane region" description="Helical" evidence="6">
    <location>
        <begin position="458"/>
        <end position="481"/>
    </location>
</feature>
<feature type="transmembrane region" description="Helical" evidence="6">
    <location>
        <begin position="812"/>
        <end position="829"/>
    </location>
</feature>
<proteinExistence type="predicted"/>
<feature type="transmembrane region" description="Helical" evidence="6">
    <location>
        <begin position="519"/>
        <end position="539"/>
    </location>
</feature>
<feature type="transmembrane region" description="Helical" evidence="6">
    <location>
        <begin position="686"/>
        <end position="708"/>
    </location>
</feature>
<keyword evidence="5 6" id="KW-0472">Membrane</keyword>
<dbReference type="Pfam" id="PF07690">
    <property type="entry name" value="MFS_1"/>
    <property type="match status" value="1"/>
</dbReference>
<dbReference type="EMBL" id="CP055901">
    <property type="protein sequence ID" value="QKX61066.1"/>
    <property type="molecule type" value="Genomic_DNA"/>
</dbReference>
<dbReference type="FunFam" id="1.20.1250.20:FF:000511">
    <property type="entry name" value="MFS general substrate transporter"/>
    <property type="match status" value="1"/>
</dbReference>
<dbReference type="PROSITE" id="PS50850">
    <property type="entry name" value="MFS"/>
    <property type="match status" value="1"/>
</dbReference>
<dbReference type="AlphaFoldDB" id="A0A7H8R4G9"/>
<dbReference type="GO" id="GO:0022857">
    <property type="term" value="F:transmembrane transporter activity"/>
    <property type="evidence" value="ECO:0007669"/>
    <property type="project" value="InterPro"/>
</dbReference>
<evidence type="ECO:0000256" key="3">
    <source>
        <dbReference type="ARBA" id="ARBA00022692"/>
    </source>
</evidence>
<feature type="transmembrane region" description="Helical" evidence="6">
    <location>
        <begin position="581"/>
        <end position="603"/>
    </location>
</feature>
<evidence type="ECO:0000256" key="5">
    <source>
        <dbReference type="ARBA" id="ARBA00023136"/>
    </source>
</evidence>
<organism evidence="8 9">
    <name type="scientific">Talaromyces rugulosus</name>
    <name type="common">Penicillium rugulosum</name>
    <dbReference type="NCBI Taxonomy" id="121627"/>
    <lineage>
        <taxon>Eukaryota</taxon>
        <taxon>Fungi</taxon>
        <taxon>Dikarya</taxon>
        <taxon>Ascomycota</taxon>
        <taxon>Pezizomycotina</taxon>
        <taxon>Eurotiomycetes</taxon>
        <taxon>Eurotiomycetidae</taxon>
        <taxon>Eurotiales</taxon>
        <taxon>Trichocomaceae</taxon>
        <taxon>Talaromyces</taxon>
        <taxon>Talaromyces sect. Islandici</taxon>
    </lineage>
</organism>
<sequence length="857" mass="95612">MIMAIHPQSGQSGRADYFTYTVVPKTMTTIPADIESAQAAGQIPSGISMEYLAQSRDQPAKIAIISVGALTFVLVIARCYARLFVVKQAGLDDALAVFTMVGYFCIHSGGRIRYGRHIEYIKYVLSQPQVNQSEVLDFVVHLLYTTALFVCRLSGLAFYERLASHRVQMSVTIKAAYGFLVIAYLVQFFLILFHCMPVTGLWPYAWQPEINNYRCITWGVAEEAAPAVSHLITWRSVSPLDPSPPLFLSFGINIMPFISVLVISSIRVYLVEVGQWTTDGSWAYDPMLAIETSEIGSTLIALSIPALKPLFGSWFSHIKAYPLSHSSQSRKLNRVHQRDHYHKSDDSMQLGALSRNCHRDVESDLYHDKIVAVKMDPEKTQQKLEYDDEIDKEAIEHCENIAGFTPEEQKQIIRRVDRRLVVILGCLYFISLLDRANLGAASVAGMQDELHMNASNNAYSLVTLVFFIPYTIFQIPATAIIRKIGPRLFLAAIVLAWGATMIGFGFAPNWSVLAGLRVILGSLEAGFYPGCIFLLSVWYCRYELHKRNAGFYLIGNFASGFGGILAYGFMQMDGLARISGWRWIFIIEGALTCLFGIISYFILVDFPEKSPQSWNFLNERETAFIVTRIENDRSDVFAEPFSLQEYLKVGLDLKVWGYSALYVLTCTNTYAIGYFIPIILEDSMNFGVVKAQCLVAPPYVAASIIMYFQAIYSDKWHMRGPLVLGNSALAMIGMALLGYLENPAPRYFGIFLATICSNSNCPALVSWQSNNIRGQWRRAFTSATLIGGGSIGGIIASTVFRAQDAPGYRPGLLAAILANALMIIITIGLEIKFYRANKRAEGGGKQIEGLEGFRYTY</sequence>
<dbReference type="RefSeq" id="XP_035347241.1">
    <property type="nucleotide sequence ID" value="XM_035491348.1"/>
</dbReference>
<keyword evidence="3 6" id="KW-0812">Transmembrane</keyword>
<feature type="transmembrane region" description="Helical" evidence="6">
    <location>
        <begin position="62"/>
        <end position="81"/>
    </location>
</feature>
<dbReference type="PANTHER" id="PTHR43791:SF47">
    <property type="entry name" value="MAJOR FACILITATOR SUPERFAMILY (MFS) PROFILE DOMAIN-CONTAINING PROTEIN-RELATED"/>
    <property type="match status" value="1"/>
</dbReference>
<keyword evidence="2" id="KW-0813">Transport</keyword>
<feature type="transmembrane region" description="Helical" evidence="6">
    <location>
        <begin position="551"/>
        <end position="569"/>
    </location>
</feature>
<dbReference type="SUPFAM" id="SSF103473">
    <property type="entry name" value="MFS general substrate transporter"/>
    <property type="match status" value="1"/>
</dbReference>
<dbReference type="InterPro" id="IPR049326">
    <property type="entry name" value="Rhodopsin_dom_fungi"/>
</dbReference>
<evidence type="ECO:0000313" key="9">
    <source>
        <dbReference type="Proteomes" id="UP000509510"/>
    </source>
</evidence>
<feature type="transmembrane region" description="Helical" evidence="6">
    <location>
        <begin position="746"/>
        <end position="767"/>
    </location>
</feature>
<dbReference type="InterPro" id="IPR020846">
    <property type="entry name" value="MFS_dom"/>
</dbReference>